<dbReference type="GO" id="GO:0046872">
    <property type="term" value="F:metal ion binding"/>
    <property type="evidence" value="ECO:0007669"/>
    <property type="project" value="UniProtKB-UniRule"/>
</dbReference>
<keyword evidence="15" id="KW-1185">Reference proteome</keyword>
<evidence type="ECO:0000259" key="13">
    <source>
        <dbReference type="Pfam" id="PF18237"/>
    </source>
</evidence>
<dbReference type="Pfam" id="PF00082">
    <property type="entry name" value="Peptidase_S8"/>
    <property type="match status" value="1"/>
</dbReference>
<feature type="binding site" evidence="7">
    <location>
        <position position="434"/>
    </location>
    <ligand>
        <name>Ca(2+)</name>
        <dbReference type="ChEBI" id="CHEBI:29108"/>
        <label>1</label>
    </ligand>
</feature>
<dbReference type="RefSeq" id="WP_049684841.1">
    <property type="nucleotide sequence ID" value="NZ_CP009170.1"/>
</dbReference>
<dbReference type="Gene3D" id="2.60.120.380">
    <property type="match status" value="1"/>
</dbReference>
<evidence type="ECO:0000256" key="5">
    <source>
        <dbReference type="PIRNR" id="PIRNR037907"/>
    </source>
</evidence>
<dbReference type="InterPro" id="IPR000209">
    <property type="entry name" value="Peptidase_S8/S53_dom"/>
</dbReference>
<dbReference type="Gene3D" id="3.40.50.200">
    <property type="entry name" value="Peptidase S8/S53 domain"/>
    <property type="match status" value="1"/>
</dbReference>
<proteinExistence type="inferred from homology"/>
<dbReference type="EC" id="3.4.21.62" evidence="5"/>
<organism evidence="14 15">
    <name type="scientific">Thermoanaerobacter kivui</name>
    <name type="common">Acetogenium kivui</name>
    <dbReference type="NCBI Taxonomy" id="2325"/>
    <lineage>
        <taxon>Bacteria</taxon>
        <taxon>Bacillati</taxon>
        <taxon>Bacillota</taxon>
        <taxon>Clostridia</taxon>
        <taxon>Thermoanaerobacterales</taxon>
        <taxon>Thermoanaerobacteraceae</taxon>
        <taxon>Thermoanaerobacter</taxon>
    </lineage>
</organism>
<keyword evidence="7" id="KW-0106">Calcium</keyword>
<dbReference type="PROSITE" id="PS51892">
    <property type="entry name" value="SUBTILASE"/>
    <property type="match status" value="1"/>
</dbReference>
<dbReference type="Proteomes" id="UP000029669">
    <property type="component" value="Chromosome"/>
</dbReference>
<dbReference type="PROSITE" id="PS00138">
    <property type="entry name" value="SUBTILASE_SER"/>
    <property type="match status" value="1"/>
</dbReference>
<comment type="function">
    <text evidence="5">Serine protease with a broad substrate specificity.</text>
</comment>
<evidence type="ECO:0000259" key="11">
    <source>
        <dbReference type="Pfam" id="PF00082"/>
    </source>
</evidence>
<reference evidence="15" key="1">
    <citation type="journal article" date="2015" name="Genome Announc.">
        <title>Whole-Genome Sequences of 80 Environmental and Clinical Isolates of Burkholderia pseudomallei.</title>
        <authorList>
            <person name="Johnson S.L."/>
            <person name="Baker A.L."/>
            <person name="Chain P.S."/>
            <person name="Currie B.J."/>
            <person name="Daligault H.E."/>
            <person name="Davenport K.W."/>
            <person name="Davis C.B."/>
            <person name="Inglis T.J."/>
            <person name="Kaestli M."/>
            <person name="Koren S."/>
            <person name="Mayo M."/>
            <person name="Merritt A.J."/>
            <person name="Price E.P."/>
            <person name="Sarovich D.S."/>
            <person name="Warner J."/>
            <person name="Rosovitz M.J."/>
        </authorList>
    </citation>
    <scope>NUCLEOTIDE SEQUENCE [LARGE SCALE GENOMIC DNA]</scope>
    <source>
        <strain evidence="15">DSM 2030</strain>
    </source>
</reference>
<evidence type="ECO:0000256" key="8">
    <source>
        <dbReference type="PIRSR" id="PIRSR037907-3"/>
    </source>
</evidence>
<feature type="binding site" evidence="7">
    <location>
        <position position="510"/>
    </location>
    <ligand>
        <name>Ca(2+)</name>
        <dbReference type="ChEBI" id="CHEBI:29108"/>
        <label>2</label>
    </ligand>
</feature>
<feature type="active site" description="Charge relay system" evidence="6 9">
    <location>
        <position position="187"/>
    </location>
</feature>
<dbReference type="GO" id="GO:0006508">
    <property type="term" value="P:proteolysis"/>
    <property type="evidence" value="ECO:0007669"/>
    <property type="project" value="UniProtKB-KW"/>
</dbReference>
<keyword evidence="3 5" id="KW-0378">Hydrolase</keyword>
<dbReference type="OrthoDB" id="9798386at2"/>
<evidence type="ECO:0000313" key="14">
    <source>
        <dbReference type="EMBL" id="AIS52028.1"/>
    </source>
</evidence>
<dbReference type="InterPro" id="IPR023828">
    <property type="entry name" value="Peptidase_S8_Ser-AS"/>
</dbReference>
<evidence type="ECO:0000259" key="12">
    <source>
        <dbReference type="Pfam" id="PF04151"/>
    </source>
</evidence>
<gene>
    <name evidence="14" type="primary">aprX2</name>
    <name evidence="14" type="ORF">TKV_c08460</name>
</gene>
<evidence type="ECO:0000256" key="2">
    <source>
        <dbReference type="ARBA" id="ARBA00022670"/>
    </source>
</evidence>
<dbReference type="InterPro" id="IPR017319">
    <property type="entry name" value="Subtilisin_TK1689"/>
</dbReference>
<dbReference type="STRING" id="2325.TKV_c08460"/>
<evidence type="ECO:0000256" key="1">
    <source>
        <dbReference type="ARBA" id="ARBA00011073"/>
    </source>
</evidence>
<dbReference type="PROSITE" id="PS00137">
    <property type="entry name" value="SUBTILASE_HIS"/>
    <property type="match status" value="1"/>
</dbReference>
<accession>A0A097AQE8</accession>
<feature type="binding site" evidence="7">
    <location>
        <position position="512"/>
    </location>
    <ligand>
        <name>Ca(2+)</name>
        <dbReference type="ChEBI" id="CHEBI:29108"/>
        <label>2</label>
    </ligand>
</feature>
<dbReference type="InterPro" id="IPR007280">
    <property type="entry name" value="Peptidase_C_arc/bac"/>
</dbReference>
<feature type="binding site" evidence="7">
    <location>
        <position position="527"/>
    </location>
    <ligand>
        <name>Ca(2+)</name>
        <dbReference type="ChEBI" id="CHEBI:29108"/>
        <label>2</label>
    </ligand>
</feature>
<feature type="active site" description="Charge relay system" evidence="6 9">
    <location>
        <position position="221"/>
    </location>
</feature>
<keyword evidence="4 5" id="KW-0720">Serine protease</keyword>
<feature type="domain" description="Peptidase S8/S53" evidence="11">
    <location>
        <begin position="179"/>
        <end position="444"/>
    </location>
</feature>
<evidence type="ECO:0000256" key="3">
    <source>
        <dbReference type="ARBA" id="ARBA00022801"/>
    </source>
</evidence>
<evidence type="ECO:0000256" key="10">
    <source>
        <dbReference type="RuleBase" id="RU003355"/>
    </source>
</evidence>
<dbReference type="SUPFAM" id="SSF52743">
    <property type="entry name" value="Subtilisin-like"/>
    <property type="match status" value="1"/>
</dbReference>
<name>A0A097AQE8_THEKI</name>
<comment type="subunit">
    <text evidence="5">Monomer.</text>
</comment>
<dbReference type="EMBL" id="CP009170">
    <property type="protein sequence ID" value="AIS52028.1"/>
    <property type="molecule type" value="Genomic_DNA"/>
</dbReference>
<dbReference type="AlphaFoldDB" id="A0A097AQE8"/>
<dbReference type="GO" id="GO:0004252">
    <property type="term" value="F:serine-type endopeptidase activity"/>
    <property type="evidence" value="ECO:0007669"/>
    <property type="project" value="UniProtKB-UniRule"/>
</dbReference>
<feature type="active site" description="Charge relay system" evidence="6 9">
    <location>
        <position position="396"/>
    </location>
</feature>
<dbReference type="PANTHER" id="PTHR43806:SF65">
    <property type="entry name" value="SERINE PROTEASE APRX"/>
    <property type="match status" value="1"/>
</dbReference>
<feature type="binding site" evidence="7">
    <location>
        <position position="533"/>
    </location>
    <ligand>
        <name>Ca(2+)</name>
        <dbReference type="ChEBI" id="CHEBI:29108"/>
        <label>2</label>
    </ligand>
</feature>
<feature type="site" description="Important for catalytic activity" evidence="8">
    <location>
        <position position="320"/>
    </location>
</feature>
<dbReference type="HOGENOM" id="CLU_011263_15_5_9"/>
<evidence type="ECO:0000256" key="7">
    <source>
        <dbReference type="PIRSR" id="PIRSR037907-2"/>
    </source>
</evidence>
<dbReference type="Gene3D" id="3.30.70.80">
    <property type="entry name" value="Peptidase S8 propeptide/proteinase inhibitor I9"/>
    <property type="match status" value="1"/>
</dbReference>
<evidence type="ECO:0000256" key="4">
    <source>
        <dbReference type="ARBA" id="ARBA00022825"/>
    </source>
</evidence>
<dbReference type="InterPro" id="IPR022398">
    <property type="entry name" value="Peptidase_S8_His-AS"/>
</dbReference>
<evidence type="ECO:0000313" key="15">
    <source>
        <dbReference type="Proteomes" id="UP000029669"/>
    </source>
</evidence>
<dbReference type="PIRSF" id="PIRSF037907">
    <property type="entry name" value="Subtilisin_rel_TK1689"/>
    <property type="match status" value="1"/>
</dbReference>
<comment type="catalytic activity">
    <reaction evidence="5">
        <text>Hydrolysis of proteins with broad specificity for peptide bonds, and a preference for a large uncharged residue in P1. Hydrolyzes peptide amides.</text>
        <dbReference type="EC" id="3.4.21.62"/>
    </reaction>
</comment>
<evidence type="ECO:0000256" key="6">
    <source>
        <dbReference type="PIRSR" id="PIRSR037907-1"/>
    </source>
</evidence>
<dbReference type="InterPro" id="IPR037045">
    <property type="entry name" value="S8pro/Inhibitor_I9_sf"/>
</dbReference>
<sequence length="576" mass="60892">MKNRQTLKALLAFVLIVALMSLSGVLVKAQPNLTNLSGDSPTKNYSPQIQKILMQDSNKNKIFDNLEAKLTDKPDSAEFPVIITFNKNIDDNELLNISKSIGKFNIKHKYKIIPGVAATLTKGQINALSKLDIVKQIEYDEPVYATLDTATKWFGVTKARSDFGVTGDKDGNPSSYSKNDIVIAVIDTGIDGSHVDLAGGKIIGWQDFVNGKTTPYDDNGHGTHVASIAAGTGTGNSLYTGVAPGAALVGIKVLDSNGSGSMSTVTAGIDWAVQNKDVYGIKVINLSLGTSTSSDGTDSTSLAVNSAVDSGIVVVVAAGNSGPARYTIGSPGAAEKAITVAAMADVGELGFNLASFSSRGPTADGRIKPDIAAPGYNITAAKANSINGYVTYSGTSMATPFVAGTVALMLNANISLAPLDVKNIIMTTAKSWGPPSKNIDYGAGRLDAYEAIKTAGNFTGTNISVPNHYYAKDSLPGSRYSDIWTFNVTDTSYPIAITFIIPDWANYNPDFDIYLYDPTGTLVKSSTGTQRQETITYTPTQTGTYYIRVYSYRGSGNYYLDLSTGGGSLTLSNNDI</sequence>
<dbReference type="CDD" id="cd07487">
    <property type="entry name" value="Peptidases_S8_1"/>
    <property type="match status" value="1"/>
</dbReference>
<dbReference type="InterPro" id="IPR050131">
    <property type="entry name" value="Peptidase_S8_subtilisin-like"/>
</dbReference>
<dbReference type="PROSITE" id="PS00136">
    <property type="entry name" value="SUBTILASE_ASP"/>
    <property type="match status" value="1"/>
</dbReference>
<feature type="domain" description="Tk-SP N-propeptide" evidence="13">
    <location>
        <begin position="58"/>
        <end position="124"/>
    </location>
</feature>
<dbReference type="Pfam" id="PF04151">
    <property type="entry name" value="PPC"/>
    <property type="match status" value="1"/>
</dbReference>
<dbReference type="eggNOG" id="COG1404">
    <property type="taxonomic scope" value="Bacteria"/>
</dbReference>
<protein>
    <recommendedName>
        <fullName evidence="5">Subtilisin-like serine protease</fullName>
        <ecNumber evidence="5">3.4.21.62</ecNumber>
    </recommendedName>
    <alternativeName>
        <fullName evidence="5">Tk-SP</fullName>
    </alternativeName>
</protein>
<dbReference type="InterPro" id="IPR041326">
    <property type="entry name" value="Tk-SP_N-pro"/>
</dbReference>
<dbReference type="PRINTS" id="PR00723">
    <property type="entry name" value="SUBTILISIN"/>
</dbReference>
<dbReference type="PANTHER" id="PTHR43806">
    <property type="entry name" value="PEPTIDASE S8"/>
    <property type="match status" value="1"/>
</dbReference>
<feature type="domain" description="Peptidase C-terminal archaeal/bacterial" evidence="12">
    <location>
        <begin position="481"/>
        <end position="551"/>
    </location>
</feature>
<comment type="similarity">
    <text evidence="1 5 9 10">Belongs to the peptidase S8 family.</text>
</comment>
<dbReference type="InterPro" id="IPR015500">
    <property type="entry name" value="Peptidase_S8_subtilisin-rel"/>
</dbReference>
<dbReference type="KEGG" id="tki:TKV_c08460"/>
<dbReference type="SUPFAM" id="SSF89260">
    <property type="entry name" value="Collagen-binding domain"/>
    <property type="match status" value="1"/>
</dbReference>
<keyword evidence="2 5" id="KW-0645">Protease</keyword>
<evidence type="ECO:0000256" key="9">
    <source>
        <dbReference type="PROSITE-ProRule" id="PRU01240"/>
    </source>
</evidence>
<dbReference type="InterPro" id="IPR023827">
    <property type="entry name" value="Peptidase_S8_Asp-AS"/>
</dbReference>
<dbReference type="InterPro" id="IPR036852">
    <property type="entry name" value="Peptidase_S8/S53_dom_sf"/>
</dbReference>
<keyword evidence="7" id="KW-0479">Metal-binding</keyword>
<dbReference type="Pfam" id="PF18237">
    <property type="entry name" value="Tk-SP_N-pro"/>
    <property type="match status" value="1"/>
</dbReference>